<dbReference type="InterPro" id="IPR036515">
    <property type="entry name" value="Transposase_17_sf"/>
</dbReference>
<sequence>MDPFTERSYEHRREWIKRKIECLAQVYCIDVCAYAIMSNHYHLVVHINRDKAQSLSHFEVVERWRQEHKLPSLVARWLNSELTSRAEIEASLTIIESWRTRLWSLSWFMKELNFDIACQANREDECRGHFWESRFKSQALLDEQALLAAMAYVDLNPLRAGEAETPENAEFTSIRARLVALERDQETAPYLYPFTGVSAEECQNGIPFRLLDYIELVDWSARQYREGKASMISNTLPILQRLNLTQSTWRIACKQLERHRCTAVGCSRTIEPARRVFNKKRIHLFRLDG</sequence>
<dbReference type="GO" id="GO:0003677">
    <property type="term" value="F:DNA binding"/>
    <property type="evidence" value="ECO:0007669"/>
    <property type="project" value="InterPro"/>
</dbReference>
<dbReference type="SMART" id="SM01321">
    <property type="entry name" value="Y1_Tnp"/>
    <property type="match status" value="1"/>
</dbReference>
<evidence type="ECO:0000259" key="1">
    <source>
        <dbReference type="SMART" id="SM01321"/>
    </source>
</evidence>
<dbReference type="STRING" id="1381081.BIY22_05385"/>
<dbReference type="GO" id="GO:0004803">
    <property type="term" value="F:transposase activity"/>
    <property type="evidence" value="ECO:0007669"/>
    <property type="project" value="InterPro"/>
</dbReference>
<dbReference type="AlphaFoldDB" id="A0A1Q9HK68"/>
<evidence type="ECO:0000313" key="3">
    <source>
        <dbReference type="Proteomes" id="UP000186313"/>
    </source>
</evidence>
<comment type="caution">
    <text evidence="2">The sequence shown here is derived from an EMBL/GenBank/DDBJ whole genome shotgun (WGS) entry which is preliminary data.</text>
</comment>
<dbReference type="SUPFAM" id="SSF143422">
    <property type="entry name" value="Transposase IS200-like"/>
    <property type="match status" value="1"/>
</dbReference>
<protein>
    <submittedName>
        <fullName evidence="2">Transposase</fullName>
    </submittedName>
</protein>
<proteinExistence type="predicted"/>
<accession>A0A1Q9HK68</accession>
<dbReference type="PANTHER" id="PTHR34322:SF2">
    <property type="entry name" value="TRANSPOSASE IS200-LIKE DOMAIN-CONTAINING PROTEIN"/>
    <property type="match status" value="1"/>
</dbReference>
<dbReference type="Gene3D" id="3.30.70.1290">
    <property type="entry name" value="Transposase IS200-like"/>
    <property type="match status" value="1"/>
</dbReference>
<feature type="domain" description="Transposase IS200-like" evidence="1">
    <location>
        <begin position="8"/>
        <end position="156"/>
    </location>
</feature>
<dbReference type="Proteomes" id="UP000186313">
    <property type="component" value="Unassembled WGS sequence"/>
</dbReference>
<reference evidence="2 3" key="1">
    <citation type="submission" date="2016-09" db="EMBL/GenBank/DDBJ databases">
        <title>Genomic Taxonomy of the Vibrionaceae.</title>
        <authorList>
            <person name="Gonzalez-Castillo A."/>
            <person name="Gomez-Gil B."/>
            <person name="Enciso-Ibarra K."/>
        </authorList>
    </citation>
    <scope>NUCLEOTIDE SEQUENCE [LARGE SCALE GENOMIC DNA]</scope>
    <source>
        <strain evidence="2 3">CAIM 703</strain>
    </source>
</reference>
<dbReference type="PANTHER" id="PTHR34322">
    <property type="entry name" value="TRANSPOSASE, Y1_TNP DOMAIN-CONTAINING"/>
    <property type="match status" value="1"/>
</dbReference>
<name>A0A1Q9HK68_9VIBR</name>
<organism evidence="2 3">
    <name type="scientific">Vibrio panuliri</name>
    <dbReference type="NCBI Taxonomy" id="1381081"/>
    <lineage>
        <taxon>Bacteria</taxon>
        <taxon>Pseudomonadati</taxon>
        <taxon>Pseudomonadota</taxon>
        <taxon>Gammaproteobacteria</taxon>
        <taxon>Vibrionales</taxon>
        <taxon>Vibrionaceae</taxon>
        <taxon>Vibrio</taxon>
    </lineage>
</organism>
<dbReference type="OrthoDB" id="9814067at2"/>
<dbReference type="InterPro" id="IPR002686">
    <property type="entry name" value="Transposase_17"/>
</dbReference>
<dbReference type="GO" id="GO:0006313">
    <property type="term" value="P:DNA transposition"/>
    <property type="evidence" value="ECO:0007669"/>
    <property type="project" value="InterPro"/>
</dbReference>
<gene>
    <name evidence="2" type="ORF">BIY22_05385</name>
</gene>
<evidence type="ECO:0000313" key="2">
    <source>
        <dbReference type="EMBL" id="OLQ90728.1"/>
    </source>
</evidence>
<dbReference type="EMBL" id="MJMJ01000012">
    <property type="protein sequence ID" value="OLQ90728.1"/>
    <property type="molecule type" value="Genomic_DNA"/>
</dbReference>